<dbReference type="EMBL" id="CP023741">
    <property type="protein sequence ID" value="ATI79832.1"/>
    <property type="molecule type" value="Genomic_DNA"/>
</dbReference>
<accession>A0A291MXM8</accession>
<dbReference type="AlphaFoldDB" id="A0A291MXM8"/>
<dbReference type="Proteomes" id="UP000219422">
    <property type="component" value="Chromosome"/>
</dbReference>
<proteinExistence type="predicted"/>
<protein>
    <submittedName>
        <fullName evidence="1">Uncharacterized protein</fullName>
    </submittedName>
</protein>
<evidence type="ECO:0000313" key="2">
    <source>
        <dbReference type="Proteomes" id="UP000219422"/>
    </source>
</evidence>
<gene>
    <name evidence="1" type="ORF">A6768_07205</name>
</gene>
<evidence type="ECO:0000313" key="1">
    <source>
        <dbReference type="EMBL" id="ATI79832.1"/>
    </source>
</evidence>
<dbReference type="KEGG" id="sya:A6768_07205"/>
<reference evidence="1 2" key="1">
    <citation type="submission" date="2017-10" db="EMBL/GenBank/DDBJ databases">
        <title>Sphingobium yanoikuyae S72.</title>
        <authorList>
            <person name="Sanchez E."/>
            <person name="Bustos P."/>
            <person name="Mendoza P."/>
            <person name="Guo X."/>
            <person name="Mendoza A."/>
        </authorList>
    </citation>
    <scope>NUCLEOTIDE SEQUENCE [LARGE SCALE GENOMIC DNA]</scope>
    <source>
        <strain evidence="1 2">S72</strain>
    </source>
</reference>
<organism evidence="1 2">
    <name type="scientific">Sphingobium yanoikuyae</name>
    <name type="common">Sphingomonas yanoikuyae</name>
    <dbReference type="NCBI Taxonomy" id="13690"/>
    <lineage>
        <taxon>Bacteria</taxon>
        <taxon>Pseudomonadati</taxon>
        <taxon>Pseudomonadota</taxon>
        <taxon>Alphaproteobacteria</taxon>
        <taxon>Sphingomonadales</taxon>
        <taxon>Sphingomonadaceae</taxon>
        <taxon>Sphingobium</taxon>
    </lineage>
</organism>
<name>A0A291MXM8_SPHYA</name>
<sequence length="98" mass="10564">MFIDAGQEAGARFLIGLLLAVIIAKLVGDCLGSLAKLIGDILQQCSRLGADTLDKEQIGQAASPRCSVRCSHEPFPKGRENGLRRCFHLIDGFRHDGS</sequence>